<name>A0A4P6Q7L7_9ACTN</name>
<feature type="transmembrane region" description="Helical" evidence="2">
    <location>
        <begin position="143"/>
        <end position="164"/>
    </location>
</feature>
<gene>
    <name evidence="3" type="ORF">EKD16_23135</name>
</gene>
<sequence>MGADTPGRRGRRAARRAGAHAPPNAVAASRRPAAAAAAYGGRLCSPVLRGLSAAAPASAGRGLAALSAAIAARLRWARAAASTRPAVPETAPAVPTGRAEETDAPALRIPAQRAPVPPAGQQPPPPPAAASRLSALRGTWRSAALWTLRLTVLVQVGVLLLQSATVGATPAGQAAAAGALGDPLLWPVAAAGTAQAAAAAAIAVGARASWWPAVFSAVLLVGGLVQRGMSGADPAYLILLGTVLVAPGLWVALWAWGWHWPEQEE</sequence>
<dbReference type="Proteomes" id="UP000292235">
    <property type="component" value="Chromosome"/>
</dbReference>
<dbReference type="KEGG" id="strr:EKD16_23135"/>
<feature type="transmembrane region" description="Helical" evidence="2">
    <location>
        <begin position="235"/>
        <end position="256"/>
    </location>
</feature>
<accession>A0A4P6Q7L7</accession>
<keyword evidence="2" id="KW-1133">Transmembrane helix</keyword>
<dbReference type="EMBL" id="CP036455">
    <property type="protein sequence ID" value="QBI56380.1"/>
    <property type="molecule type" value="Genomic_DNA"/>
</dbReference>
<evidence type="ECO:0000256" key="2">
    <source>
        <dbReference type="SAM" id="Phobius"/>
    </source>
</evidence>
<keyword evidence="4" id="KW-1185">Reference proteome</keyword>
<feature type="compositionally biased region" description="Basic residues" evidence="1">
    <location>
        <begin position="8"/>
        <end position="18"/>
    </location>
</feature>
<feature type="region of interest" description="Disordered" evidence="1">
    <location>
        <begin position="1"/>
        <end position="32"/>
    </location>
</feature>
<evidence type="ECO:0000313" key="3">
    <source>
        <dbReference type="EMBL" id="QBI56380.1"/>
    </source>
</evidence>
<evidence type="ECO:0000313" key="4">
    <source>
        <dbReference type="Proteomes" id="UP000292235"/>
    </source>
</evidence>
<feature type="region of interest" description="Disordered" evidence="1">
    <location>
        <begin position="81"/>
        <end position="133"/>
    </location>
</feature>
<keyword evidence="2" id="KW-0812">Transmembrane</keyword>
<proteinExistence type="predicted"/>
<protein>
    <submittedName>
        <fullName evidence="3">Uncharacterized protein</fullName>
    </submittedName>
</protein>
<evidence type="ECO:0000256" key="1">
    <source>
        <dbReference type="SAM" id="MobiDB-lite"/>
    </source>
</evidence>
<feature type="compositionally biased region" description="Low complexity" evidence="1">
    <location>
        <begin position="81"/>
        <end position="96"/>
    </location>
</feature>
<reference evidence="3 4" key="1">
    <citation type="submission" date="2019-02" db="EMBL/GenBank/DDBJ databases">
        <authorList>
            <person name="Khodamoradi S."/>
            <person name="Hahnke R.L."/>
            <person name="Kaempfer P."/>
            <person name="Schumann P."/>
            <person name="Rohde M."/>
            <person name="Steinert M."/>
            <person name="Luzhetskyy A."/>
            <person name="Wink J."/>
            <person name="Ruckert C."/>
        </authorList>
    </citation>
    <scope>NUCLEOTIDE SEQUENCE [LARGE SCALE GENOMIC DNA]</scope>
    <source>
        <strain evidence="3 4">M2</strain>
    </source>
</reference>
<feature type="compositionally biased region" description="Low complexity" evidence="1">
    <location>
        <begin position="19"/>
        <end position="32"/>
    </location>
</feature>
<feature type="transmembrane region" description="Helical" evidence="2">
    <location>
        <begin position="184"/>
        <end position="203"/>
    </location>
</feature>
<organism evidence="3 4">
    <name type="scientific">Streptomonospora litoralis</name>
    <dbReference type="NCBI Taxonomy" id="2498135"/>
    <lineage>
        <taxon>Bacteria</taxon>
        <taxon>Bacillati</taxon>
        <taxon>Actinomycetota</taxon>
        <taxon>Actinomycetes</taxon>
        <taxon>Streptosporangiales</taxon>
        <taxon>Nocardiopsidaceae</taxon>
        <taxon>Streptomonospora</taxon>
    </lineage>
</organism>
<feature type="compositionally biased region" description="Pro residues" evidence="1">
    <location>
        <begin position="115"/>
        <end position="128"/>
    </location>
</feature>
<keyword evidence="2" id="KW-0472">Membrane</keyword>
<dbReference type="AlphaFoldDB" id="A0A4P6Q7L7"/>